<sequence>MHIQILWIILDYHSWWDVNIAIELKHARSGKTKGAITLYIMT</sequence>
<dbReference type="EMBL" id="GBRH01213003">
    <property type="protein sequence ID" value="JAD84892.1"/>
    <property type="molecule type" value="Transcribed_RNA"/>
</dbReference>
<protein>
    <submittedName>
        <fullName evidence="1">Uncharacterized protein</fullName>
    </submittedName>
</protein>
<evidence type="ECO:0000313" key="1">
    <source>
        <dbReference type="EMBL" id="JAD84892.1"/>
    </source>
</evidence>
<proteinExistence type="predicted"/>
<reference evidence="1" key="1">
    <citation type="submission" date="2014-09" db="EMBL/GenBank/DDBJ databases">
        <authorList>
            <person name="Magalhaes I.L.F."/>
            <person name="Oliveira U."/>
            <person name="Santos F.R."/>
            <person name="Vidigal T.H.D.A."/>
            <person name="Brescovit A.D."/>
            <person name="Santos A.J."/>
        </authorList>
    </citation>
    <scope>NUCLEOTIDE SEQUENCE</scope>
    <source>
        <tissue evidence="1">Shoot tissue taken approximately 20 cm above the soil surface</tissue>
    </source>
</reference>
<accession>A0A0A9DM91</accession>
<reference evidence="1" key="2">
    <citation type="journal article" date="2015" name="Data Brief">
        <title>Shoot transcriptome of the giant reed, Arundo donax.</title>
        <authorList>
            <person name="Barrero R.A."/>
            <person name="Guerrero F.D."/>
            <person name="Moolhuijzen P."/>
            <person name="Goolsby J.A."/>
            <person name="Tidwell J."/>
            <person name="Bellgard S.E."/>
            <person name="Bellgard M.I."/>
        </authorList>
    </citation>
    <scope>NUCLEOTIDE SEQUENCE</scope>
    <source>
        <tissue evidence="1">Shoot tissue taken approximately 20 cm above the soil surface</tissue>
    </source>
</reference>
<organism evidence="1">
    <name type="scientific">Arundo donax</name>
    <name type="common">Giant reed</name>
    <name type="synonym">Donax arundinaceus</name>
    <dbReference type="NCBI Taxonomy" id="35708"/>
    <lineage>
        <taxon>Eukaryota</taxon>
        <taxon>Viridiplantae</taxon>
        <taxon>Streptophyta</taxon>
        <taxon>Embryophyta</taxon>
        <taxon>Tracheophyta</taxon>
        <taxon>Spermatophyta</taxon>
        <taxon>Magnoliopsida</taxon>
        <taxon>Liliopsida</taxon>
        <taxon>Poales</taxon>
        <taxon>Poaceae</taxon>
        <taxon>PACMAD clade</taxon>
        <taxon>Arundinoideae</taxon>
        <taxon>Arundineae</taxon>
        <taxon>Arundo</taxon>
    </lineage>
</organism>
<name>A0A0A9DM91_ARUDO</name>
<dbReference type="AlphaFoldDB" id="A0A0A9DM91"/>